<dbReference type="Pfam" id="PF00094">
    <property type="entry name" value="VWD"/>
    <property type="match status" value="1"/>
</dbReference>
<reference evidence="3" key="1">
    <citation type="submission" date="2025-08" db="UniProtKB">
        <authorList>
            <consortium name="RefSeq"/>
        </authorList>
    </citation>
    <scope>IDENTIFICATION</scope>
    <source>
        <tissue evidence="3">Testes</tissue>
    </source>
</reference>
<name>A0ABM0MQ81_SACKO</name>
<organism evidence="2 3">
    <name type="scientific">Saccoglossus kowalevskii</name>
    <name type="common">Acorn worm</name>
    <dbReference type="NCBI Taxonomy" id="10224"/>
    <lineage>
        <taxon>Eukaryota</taxon>
        <taxon>Metazoa</taxon>
        <taxon>Hemichordata</taxon>
        <taxon>Enteropneusta</taxon>
        <taxon>Harrimaniidae</taxon>
        <taxon>Saccoglossus</taxon>
    </lineage>
</organism>
<dbReference type="RefSeq" id="XP_006822172.1">
    <property type="nucleotide sequence ID" value="XM_006822109.1"/>
</dbReference>
<gene>
    <name evidence="3" type="primary">LOC100369836</name>
</gene>
<dbReference type="PANTHER" id="PTHR37860">
    <property type="entry name" value="AGAP008810-PA"/>
    <property type="match status" value="1"/>
</dbReference>
<protein>
    <submittedName>
        <fullName evidence="3">Zonadhesin-like</fullName>
    </submittedName>
</protein>
<sequence>MVILHFTSKNTTFTLEWTLGKHQLDVSATGSDYNGKLCGLMGNSDGNPGNDFQKPDGSYVKDVIEFGESWKVNDKVCN</sequence>
<evidence type="ECO:0000259" key="1">
    <source>
        <dbReference type="PROSITE" id="PS51233"/>
    </source>
</evidence>
<dbReference type="Proteomes" id="UP000694865">
    <property type="component" value="Unplaced"/>
</dbReference>
<proteinExistence type="predicted"/>
<dbReference type="GeneID" id="100369836"/>
<evidence type="ECO:0000313" key="3">
    <source>
        <dbReference type="RefSeq" id="XP_006822172.1"/>
    </source>
</evidence>
<feature type="domain" description="VWFD" evidence="1">
    <location>
        <begin position="1"/>
        <end position="78"/>
    </location>
</feature>
<evidence type="ECO:0000313" key="2">
    <source>
        <dbReference type="Proteomes" id="UP000694865"/>
    </source>
</evidence>
<dbReference type="InterPro" id="IPR001846">
    <property type="entry name" value="VWF_type-D"/>
</dbReference>
<accession>A0ABM0MQ81</accession>
<dbReference type="PROSITE" id="PS51233">
    <property type="entry name" value="VWFD"/>
    <property type="match status" value="1"/>
</dbReference>
<keyword evidence="2" id="KW-1185">Reference proteome</keyword>
<dbReference type="PANTHER" id="PTHR37860:SF1">
    <property type="match status" value="1"/>
</dbReference>